<name>G9E5W5_MPSP1</name>
<organism evidence="1 2">
    <name type="scientific">Micromonas pusilla virus SP1</name>
    <name type="common">MpV-SP1</name>
    <dbReference type="NCBI Taxonomy" id="373996"/>
    <lineage>
        <taxon>Viruses</taxon>
        <taxon>Varidnaviria</taxon>
        <taxon>Bamfordvirae</taxon>
        <taxon>Nucleocytoviricota</taxon>
        <taxon>Megaviricetes</taxon>
        <taxon>Algavirales</taxon>
        <taxon>Phycodnaviridae</taxon>
        <taxon>Prasinovirus</taxon>
        <taxon>Prasinovirus micromonas</taxon>
    </lineage>
</organism>
<gene>
    <name evidence="1" type="ORF">MPXG_00236</name>
</gene>
<evidence type="ECO:0000313" key="1">
    <source>
        <dbReference type="EMBL" id="AET85034.1"/>
    </source>
</evidence>
<proteinExistence type="predicted"/>
<organismHost>
    <name type="scientific">Micromonas pusilla</name>
    <name type="common">Picoplanktonic green alga</name>
    <name type="synonym">Chromulina pusilla</name>
    <dbReference type="NCBI Taxonomy" id="38833"/>
</organismHost>
<dbReference type="Proteomes" id="UP000232710">
    <property type="component" value="Segment"/>
</dbReference>
<keyword evidence="2" id="KW-1185">Reference proteome</keyword>
<protein>
    <submittedName>
        <fullName evidence="1">Uncharacterized protein</fullName>
    </submittedName>
</protein>
<dbReference type="EMBL" id="JF974320">
    <property type="protein sequence ID" value="AET85034.1"/>
    <property type="molecule type" value="Genomic_DNA"/>
</dbReference>
<reference evidence="1 2" key="1">
    <citation type="submission" date="2010-12" db="EMBL/GenBank/DDBJ databases">
        <title>The Genome Sequence of Micromonas pusilla virus SP1.</title>
        <authorList>
            <consortium name="The Broad Institute Genome Sequencing Platform"/>
            <person name="Henn M.R."/>
            <person name="Suttle C."/>
            <person name="Winget D."/>
            <person name="Chan A."/>
            <person name="Levin J."/>
            <person name="Malboeuf C."/>
            <person name="Casali M."/>
            <person name="Russ C."/>
            <person name="Lennon N."/>
            <person name="Chapman S.B."/>
            <person name="Erlich R."/>
            <person name="Young S.K."/>
            <person name="Yandava C."/>
            <person name="Zeng Q."/>
            <person name="Alvarado L."/>
            <person name="Anderson S."/>
            <person name="Berlin A."/>
            <person name="Chen Z."/>
            <person name="Freedman E."/>
            <person name="Gellesch M."/>
            <person name="Goldberg J."/>
            <person name="Green L."/>
            <person name="Griggs A."/>
            <person name="Gujja S."/>
            <person name="Heilman E.R."/>
            <person name="Heiman D."/>
            <person name="Hollinger A."/>
            <person name="Howarth C."/>
            <person name="Larson L."/>
            <person name="Mehta T."/>
            <person name="Pearson M."/>
            <person name="Roberts A."/>
            <person name="Ryan E."/>
            <person name="Saif S."/>
            <person name="Shea T."/>
            <person name="Shenoy N."/>
            <person name="Sisk P."/>
            <person name="Stolte C."/>
            <person name="Sykes S."/>
            <person name="White J."/>
            <person name="Haas B."/>
            <person name="Nusbaum C."/>
            <person name="Birren B."/>
        </authorList>
    </citation>
    <scope>NUCLEOTIDE SEQUENCE [LARGE SCALE GENOMIC DNA]</scope>
    <source>
        <strain evidence="1 2">SP1</strain>
    </source>
</reference>
<accession>G9E5W5</accession>
<sequence length="284" mass="30305">MVWRVFYSVTNIEMPRVLILTDQIFTSKLDIPPKKVTEGAPPPAGGIDMGKIKTEEVSADNSAVIHADTTETVVGEPEIQRLVIQAGQTTNPSTSNVSEISMGGSTSNIENQNITLKTQGTERVKIDSDGHSEFKGGVVTNDGEGEMACKRYSNVVTIAPSVSNKEIQLVYSDAAFYGRVITQLRETTNVSNISTMILEFQGGTSDGTESSVPIAVGIKKLFGGVNANPWSPIVTTTSNTVTITPANTTGIGYSYDIFSKVHSSLGGKLIKIKSGGTDLKSFTY</sequence>
<evidence type="ECO:0000313" key="2">
    <source>
        <dbReference type="Proteomes" id="UP000232710"/>
    </source>
</evidence>